<proteinExistence type="predicted"/>
<feature type="domain" description="Response regulatory" evidence="4">
    <location>
        <begin position="2"/>
        <end position="114"/>
    </location>
</feature>
<dbReference type="InterPro" id="IPR001789">
    <property type="entry name" value="Sig_transdc_resp-reg_receiver"/>
</dbReference>
<evidence type="ECO:0000256" key="3">
    <source>
        <dbReference type="PROSITE-ProRule" id="PRU01091"/>
    </source>
</evidence>
<dbReference type="InterPro" id="IPR036388">
    <property type="entry name" value="WH-like_DNA-bd_sf"/>
</dbReference>
<feature type="modified residue" description="4-aspartylphosphate" evidence="2">
    <location>
        <position position="51"/>
    </location>
</feature>
<dbReference type="PROSITE" id="PS50110">
    <property type="entry name" value="RESPONSE_REGULATORY"/>
    <property type="match status" value="1"/>
</dbReference>
<feature type="DNA-binding region" description="OmpR/PhoB-type" evidence="3">
    <location>
        <begin position="122"/>
        <end position="220"/>
    </location>
</feature>
<keyword evidence="2" id="KW-0597">Phosphoprotein</keyword>
<evidence type="ECO:0000259" key="4">
    <source>
        <dbReference type="PROSITE" id="PS50110"/>
    </source>
</evidence>
<evidence type="ECO:0000313" key="7">
    <source>
        <dbReference type="Proteomes" id="UP001596116"/>
    </source>
</evidence>
<accession>A0ABW1KZG0</accession>
<reference evidence="6 7" key="1">
    <citation type="submission" date="2024-09" db="EMBL/GenBank/DDBJ databases">
        <authorList>
            <person name="Zhang Z.-H."/>
        </authorList>
    </citation>
    <scope>NUCLEOTIDE SEQUENCE [LARGE SCALE GENOMIC DNA]</scope>
    <source>
        <strain evidence="6 7">HHTR114</strain>
    </source>
</reference>
<comment type="caution">
    <text evidence="6">The sequence shown here is derived from an EMBL/GenBank/DDBJ whole genome shotgun (WGS) entry which is preliminary data.</text>
</comment>
<dbReference type="InterPro" id="IPR016032">
    <property type="entry name" value="Sig_transdc_resp-reg_C-effctor"/>
</dbReference>
<keyword evidence="1 3" id="KW-0238">DNA-binding</keyword>
<dbReference type="Pfam" id="PF00072">
    <property type="entry name" value="Response_reg"/>
    <property type="match status" value="1"/>
</dbReference>
<evidence type="ECO:0000256" key="2">
    <source>
        <dbReference type="PROSITE-ProRule" id="PRU00169"/>
    </source>
</evidence>
<dbReference type="Pfam" id="PF00486">
    <property type="entry name" value="Trans_reg_C"/>
    <property type="match status" value="1"/>
</dbReference>
<gene>
    <name evidence="6" type="ORF">ACFMB1_17590</name>
</gene>
<organism evidence="6 7">
    <name type="scientific">Hyphococcus aureus</name>
    <dbReference type="NCBI Taxonomy" id="2666033"/>
    <lineage>
        <taxon>Bacteria</taxon>
        <taxon>Pseudomonadati</taxon>
        <taxon>Pseudomonadota</taxon>
        <taxon>Alphaproteobacteria</taxon>
        <taxon>Parvularculales</taxon>
        <taxon>Parvularculaceae</taxon>
        <taxon>Hyphococcus</taxon>
    </lineage>
</organism>
<evidence type="ECO:0000259" key="5">
    <source>
        <dbReference type="PROSITE" id="PS51755"/>
    </source>
</evidence>
<dbReference type="PANTHER" id="PTHR48111:SF36">
    <property type="entry name" value="TRANSCRIPTIONAL REGULATORY PROTEIN CUTR"/>
    <property type="match status" value="1"/>
</dbReference>
<feature type="domain" description="OmpR/PhoB-type" evidence="5">
    <location>
        <begin position="122"/>
        <end position="220"/>
    </location>
</feature>
<dbReference type="Gene3D" id="1.10.10.10">
    <property type="entry name" value="Winged helix-like DNA-binding domain superfamily/Winged helix DNA-binding domain"/>
    <property type="match status" value="1"/>
</dbReference>
<dbReference type="Gene3D" id="3.40.50.2300">
    <property type="match status" value="1"/>
</dbReference>
<name>A0ABW1KZG0_9PROT</name>
<dbReference type="SUPFAM" id="SSF46894">
    <property type="entry name" value="C-terminal effector domain of the bipartite response regulators"/>
    <property type="match status" value="1"/>
</dbReference>
<dbReference type="Gene3D" id="6.10.250.690">
    <property type="match status" value="1"/>
</dbReference>
<evidence type="ECO:0000313" key="6">
    <source>
        <dbReference type="EMBL" id="MFC6037374.1"/>
    </source>
</evidence>
<dbReference type="InterPro" id="IPR001867">
    <property type="entry name" value="OmpR/PhoB-type_DNA-bd"/>
</dbReference>
<keyword evidence="7" id="KW-1185">Reference proteome</keyword>
<dbReference type="PANTHER" id="PTHR48111">
    <property type="entry name" value="REGULATOR OF RPOS"/>
    <property type="match status" value="1"/>
</dbReference>
<dbReference type="SMART" id="SM00862">
    <property type="entry name" value="Trans_reg_C"/>
    <property type="match status" value="1"/>
</dbReference>
<dbReference type="EMBL" id="JBHPON010000003">
    <property type="protein sequence ID" value="MFC6037374.1"/>
    <property type="molecule type" value="Genomic_DNA"/>
</dbReference>
<dbReference type="CDD" id="cd00383">
    <property type="entry name" value="trans_reg_C"/>
    <property type="match status" value="1"/>
</dbReference>
<dbReference type="PROSITE" id="PS51755">
    <property type="entry name" value="OMPR_PHOB"/>
    <property type="match status" value="1"/>
</dbReference>
<dbReference type="InterPro" id="IPR011006">
    <property type="entry name" value="CheY-like_superfamily"/>
</dbReference>
<dbReference type="RefSeq" id="WP_379881230.1">
    <property type="nucleotide sequence ID" value="NZ_JBHPON010000003.1"/>
</dbReference>
<protein>
    <submittedName>
        <fullName evidence="6">Response regulator transcription factor</fullName>
    </submittedName>
</protein>
<dbReference type="SUPFAM" id="SSF52172">
    <property type="entry name" value="CheY-like"/>
    <property type="match status" value="1"/>
</dbReference>
<sequence length="223" mass="24041">MRVLLIEDNTDFASLLTEGLGKRAISSEHADTLAAADLRLASTAYDAIILDLGLPDGDGVDWLNALPEDRPPVLILSARGALTERVLGLDSGADDYLVKPAEVDEIAARLRAMMRRPGARTPVVLHIGGLSFDTASRNVSYDGVSIAFGRKETDFLELLMRRAGKVVPRESIEAVLYGLDEAVTPNALEALASRVRRRLSEAGADGMLHTVRGVGYFIREDAS</sequence>
<dbReference type="InterPro" id="IPR039420">
    <property type="entry name" value="WalR-like"/>
</dbReference>
<evidence type="ECO:0000256" key="1">
    <source>
        <dbReference type="ARBA" id="ARBA00023125"/>
    </source>
</evidence>
<dbReference type="Proteomes" id="UP001596116">
    <property type="component" value="Unassembled WGS sequence"/>
</dbReference>
<dbReference type="SMART" id="SM00448">
    <property type="entry name" value="REC"/>
    <property type="match status" value="1"/>
</dbReference>